<feature type="transmembrane region" description="Helical" evidence="6">
    <location>
        <begin position="114"/>
        <end position="138"/>
    </location>
</feature>
<accession>A0A423PKF0</accession>
<feature type="transmembrane region" description="Helical" evidence="6">
    <location>
        <begin position="41"/>
        <end position="70"/>
    </location>
</feature>
<comment type="caution">
    <text evidence="7">The sequence shown here is derived from an EMBL/GenBank/DDBJ whole genome shotgun (WGS) entry which is preliminary data.</text>
</comment>
<dbReference type="PANTHER" id="PTHR30086:SF20">
    <property type="entry name" value="ARGININE EXPORTER PROTEIN ARGO-RELATED"/>
    <property type="match status" value="1"/>
</dbReference>
<evidence type="ECO:0000256" key="5">
    <source>
        <dbReference type="ARBA" id="ARBA00023136"/>
    </source>
</evidence>
<feature type="transmembrane region" description="Helical" evidence="6">
    <location>
        <begin position="183"/>
        <end position="203"/>
    </location>
</feature>
<feature type="transmembrane region" description="Helical" evidence="6">
    <location>
        <begin position="150"/>
        <end position="171"/>
    </location>
</feature>
<evidence type="ECO:0000256" key="3">
    <source>
        <dbReference type="ARBA" id="ARBA00022692"/>
    </source>
</evidence>
<keyword evidence="3 6" id="KW-0812">Transmembrane</keyword>
<keyword evidence="8" id="KW-1185">Reference proteome</keyword>
<proteinExistence type="predicted"/>
<dbReference type="Pfam" id="PF01810">
    <property type="entry name" value="LysE"/>
    <property type="match status" value="1"/>
</dbReference>
<comment type="subcellular location">
    <subcellularLocation>
        <location evidence="1">Cell membrane</location>
        <topology evidence="1">Multi-pass membrane protein</topology>
    </subcellularLocation>
</comment>
<dbReference type="Proteomes" id="UP000285310">
    <property type="component" value="Unassembled WGS sequence"/>
</dbReference>
<evidence type="ECO:0000313" key="8">
    <source>
        <dbReference type="Proteomes" id="UP000285310"/>
    </source>
</evidence>
<keyword evidence="4 6" id="KW-1133">Transmembrane helix</keyword>
<name>A0A423PKF0_9GAMM</name>
<dbReference type="GO" id="GO:0015171">
    <property type="term" value="F:amino acid transmembrane transporter activity"/>
    <property type="evidence" value="ECO:0007669"/>
    <property type="project" value="TreeGrafter"/>
</dbReference>
<feature type="transmembrane region" description="Helical" evidence="6">
    <location>
        <begin position="76"/>
        <end position="94"/>
    </location>
</feature>
<organism evidence="7 8">
    <name type="scientific">Salinisphaera japonica YTM-1</name>
    <dbReference type="NCBI Taxonomy" id="1209778"/>
    <lineage>
        <taxon>Bacteria</taxon>
        <taxon>Pseudomonadati</taxon>
        <taxon>Pseudomonadota</taxon>
        <taxon>Gammaproteobacteria</taxon>
        <taxon>Salinisphaerales</taxon>
        <taxon>Salinisphaeraceae</taxon>
        <taxon>Salinisphaera</taxon>
    </lineage>
</organism>
<gene>
    <name evidence="7" type="ORF">SAJA_11890</name>
</gene>
<sequence length="206" mass="21575">MVAENTVWVFLAGLANALGLIVAVGAQNAHVLRHGLLGRHVATVVAICVASDAILIAAGVYGLGAVLIAAPRVSAALAYIGTLFLWAYGVLALARMVRGGQRLRPESPARASRLVSVTTTLVITWLNPAVYIDTVLVLGRLAESHGAHRLAFAVGAIAGSALFFTLLGFGARRAAPWLARPRVWQGLDALIAGVMFWAGWHLLGSV</sequence>
<dbReference type="InterPro" id="IPR001123">
    <property type="entry name" value="LeuE-type"/>
</dbReference>
<dbReference type="FunCoup" id="A0A423PKF0">
    <property type="interactions" value="87"/>
</dbReference>
<keyword evidence="2" id="KW-1003">Cell membrane</keyword>
<dbReference type="InParanoid" id="A0A423PKF0"/>
<reference evidence="7 8" key="1">
    <citation type="submission" date="2013-10" db="EMBL/GenBank/DDBJ databases">
        <title>Salinisphaera japonica YTM-1 Genome Sequencing.</title>
        <authorList>
            <person name="Lai Q."/>
            <person name="Li C."/>
            <person name="Shao Z."/>
        </authorList>
    </citation>
    <scope>NUCLEOTIDE SEQUENCE [LARGE SCALE GENOMIC DNA]</scope>
    <source>
        <strain evidence="7 8">YTM-1</strain>
    </source>
</reference>
<dbReference type="EMBL" id="AYKG01000040">
    <property type="protein sequence ID" value="ROO25992.1"/>
    <property type="molecule type" value="Genomic_DNA"/>
</dbReference>
<evidence type="ECO:0000313" key="7">
    <source>
        <dbReference type="EMBL" id="ROO25992.1"/>
    </source>
</evidence>
<evidence type="ECO:0000256" key="1">
    <source>
        <dbReference type="ARBA" id="ARBA00004651"/>
    </source>
</evidence>
<keyword evidence="5 6" id="KW-0472">Membrane</keyword>
<feature type="transmembrane region" description="Helical" evidence="6">
    <location>
        <begin position="6"/>
        <end position="29"/>
    </location>
</feature>
<protein>
    <submittedName>
        <fullName evidence="7">Amino acid transporter</fullName>
    </submittedName>
</protein>
<dbReference type="PANTHER" id="PTHR30086">
    <property type="entry name" value="ARGININE EXPORTER PROTEIN ARGO"/>
    <property type="match status" value="1"/>
</dbReference>
<evidence type="ECO:0000256" key="2">
    <source>
        <dbReference type="ARBA" id="ARBA00022475"/>
    </source>
</evidence>
<evidence type="ECO:0000256" key="6">
    <source>
        <dbReference type="SAM" id="Phobius"/>
    </source>
</evidence>
<dbReference type="OrthoDB" id="5638726at2"/>
<evidence type="ECO:0000256" key="4">
    <source>
        <dbReference type="ARBA" id="ARBA00022989"/>
    </source>
</evidence>
<dbReference type="GO" id="GO:0005886">
    <property type="term" value="C:plasma membrane"/>
    <property type="evidence" value="ECO:0007669"/>
    <property type="project" value="UniProtKB-SubCell"/>
</dbReference>
<dbReference type="RefSeq" id="WP_123658855.1">
    <property type="nucleotide sequence ID" value="NZ_AYKG01000040.1"/>
</dbReference>
<dbReference type="AlphaFoldDB" id="A0A423PKF0"/>